<dbReference type="InterPro" id="IPR045584">
    <property type="entry name" value="Pilin-like"/>
</dbReference>
<evidence type="ECO:0000313" key="4">
    <source>
        <dbReference type="Proteomes" id="UP000176191"/>
    </source>
</evidence>
<dbReference type="NCBIfam" id="TIGR02532">
    <property type="entry name" value="IV_pilin_GFxxxE"/>
    <property type="match status" value="1"/>
</dbReference>
<dbReference type="SUPFAM" id="SSF54523">
    <property type="entry name" value="Pili subunits"/>
    <property type="match status" value="1"/>
</dbReference>
<dbReference type="GO" id="GO:0015627">
    <property type="term" value="C:type II protein secretion system complex"/>
    <property type="evidence" value="ECO:0007669"/>
    <property type="project" value="InterPro"/>
</dbReference>
<keyword evidence="2" id="KW-0812">Transmembrane</keyword>
<dbReference type="EMBL" id="MFAK01000044">
    <property type="protein sequence ID" value="OGD73922.1"/>
    <property type="molecule type" value="Genomic_DNA"/>
</dbReference>
<gene>
    <name evidence="3" type="ORF">A2228_01485</name>
</gene>
<proteinExistence type="predicted"/>
<feature type="transmembrane region" description="Helical" evidence="2">
    <location>
        <begin position="6"/>
        <end position="28"/>
    </location>
</feature>
<evidence type="ECO:0008006" key="5">
    <source>
        <dbReference type="Google" id="ProtNLM"/>
    </source>
</evidence>
<reference evidence="3 4" key="1">
    <citation type="journal article" date="2016" name="Nat. Commun.">
        <title>Thousands of microbial genomes shed light on interconnected biogeochemical processes in an aquifer system.</title>
        <authorList>
            <person name="Anantharaman K."/>
            <person name="Brown C.T."/>
            <person name="Hug L.A."/>
            <person name="Sharon I."/>
            <person name="Castelle C.J."/>
            <person name="Probst A.J."/>
            <person name="Thomas B.C."/>
            <person name="Singh A."/>
            <person name="Wilkins M.J."/>
            <person name="Karaoz U."/>
            <person name="Brodie E.L."/>
            <person name="Williams K.H."/>
            <person name="Hubbard S.S."/>
            <person name="Banfield J.F."/>
        </authorList>
    </citation>
    <scope>NUCLEOTIDE SEQUENCE [LARGE SCALE GENOMIC DNA]</scope>
</reference>
<evidence type="ECO:0000256" key="1">
    <source>
        <dbReference type="ARBA" id="ARBA00022481"/>
    </source>
</evidence>
<dbReference type="AlphaFoldDB" id="A0A1F5F2U7"/>
<protein>
    <recommendedName>
        <fullName evidence="5">Type II secretion system protein GspG C-terminal domain-containing protein</fullName>
    </recommendedName>
</protein>
<comment type="caution">
    <text evidence="3">The sequence shown here is derived from an EMBL/GenBank/DDBJ whole genome shotgun (WGS) entry which is preliminary data.</text>
</comment>
<dbReference type="InterPro" id="IPR000983">
    <property type="entry name" value="Bac_GSPG_pilin"/>
</dbReference>
<organism evidence="3 4">
    <name type="scientific">Candidatus Collierbacteria bacterium RIFOXYA2_FULL_46_10</name>
    <dbReference type="NCBI Taxonomy" id="1817726"/>
    <lineage>
        <taxon>Bacteria</taxon>
        <taxon>Candidatus Collieribacteriota</taxon>
    </lineage>
</organism>
<dbReference type="PRINTS" id="PR00813">
    <property type="entry name" value="BCTERIALGSPG"/>
</dbReference>
<keyword evidence="2" id="KW-0472">Membrane</keyword>
<dbReference type="GO" id="GO:0015628">
    <property type="term" value="P:protein secretion by the type II secretion system"/>
    <property type="evidence" value="ECO:0007669"/>
    <property type="project" value="InterPro"/>
</dbReference>
<dbReference type="Pfam" id="PF07963">
    <property type="entry name" value="N_methyl"/>
    <property type="match status" value="1"/>
</dbReference>
<keyword evidence="2" id="KW-1133">Transmembrane helix</keyword>
<dbReference type="Proteomes" id="UP000176191">
    <property type="component" value="Unassembled WGS sequence"/>
</dbReference>
<dbReference type="InterPro" id="IPR012902">
    <property type="entry name" value="N_methyl_site"/>
</dbReference>
<accession>A0A1F5F2U7</accession>
<keyword evidence="1" id="KW-0488">Methylation</keyword>
<evidence type="ECO:0000313" key="3">
    <source>
        <dbReference type="EMBL" id="OGD73922.1"/>
    </source>
</evidence>
<dbReference type="Gene3D" id="3.30.700.10">
    <property type="entry name" value="Glycoprotein, Type 4 Pilin"/>
    <property type="match status" value="1"/>
</dbReference>
<evidence type="ECO:0000256" key="2">
    <source>
        <dbReference type="SAM" id="Phobius"/>
    </source>
</evidence>
<name>A0A1F5F2U7_9BACT</name>
<dbReference type="PANTHER" id="PTHR30093">
    <property type="entry name" value="GENERAL SECRETION PATHWAY PROTEIN G"/>
    <property type="match status" value="1"/>
</dbReference>
<sequence>MIKKLGFTLIELLVVIAIIGILAALVLSNLQGARERARDARRKNDLHAVSQSLRLYYNDNQGFPPSSTSTYKIQGCGVSVCEWGSTFTDGGTVYMNRLPLDPSSSASNPITYYYYSADTDQFALIATLENQSDSEIADSQARCETALDGYTVTESTDYVVCAE</sequence>